<evidence type="ECO:0000256" key="1">
    <source>
        <dbReference type="ARBA" id="ARBA00005213"/>
    </source>
</evidence>
<evidence type="ECO:0000313" key="5">
    <source>
        <dbReference type="Proteomes" id="UP001302716"/>
    </source>
</evidence>
<comment type="catalytic activity">
    <reaction evidence="3">
        <text>L-arginine + H2O = L-citrulline + NH4(+)</text>
        <dbReference type="Rhea" id="RHEA:19597"/>
        <dbReference type="ChEBI" id="CHEBI:15377"/>
        <dbReference type="ChEBI" id="CHEBI:28938"/>
        <dbReference type="ChEBI" id="CHEBI:32682"/>
        <dbReference type="ChEBI" id="CHEBI:57743"/>
        <dbReference type="EC" id="3.5.3.6"/>
    </reaction>
</comment>
<sequence>MTQHSILMCAPEHFGVDYVINPWMKGQCGLVDKVRAQAQWKSLVDTIKSTARVVLIPPQEGLPDMVFTANAALLHGRRAVVSRFRHPERQGEESYFDAWFAAAGYSNPEGLRDAFFEGAGDALFSACKTALWMGHGHRSDAAAGPLLSEMLGITVRPLRLVLEEFYHLDTCFCPLDNGHLLYYPPAFDDMSLKLIADFYPEQKRIAVDHADARLFACNAVSLGDRVIVHPVSTHLRTQLNEAGYQVAEVNLDEFHKSGGSAKCLTLRLPM</sequence>
<dbReference type="PANTHER" id="PTHR47271:SF2">
    <property type="entry name" value="ARGININE DEIMINASE"/>
    <property type="match status" value="1"/>
</dbReference>
<organism evidence="4 5">
    <name type="scientific">Xanthomonas hydrangeae</name>
    <dbReference type="NCBI Taxonomy" id="2775159"/>
    <lineage>
        <taxon>Bacteria</taxon>
        <taxon>Pseudomonadati</taxon>
        <taxon>Pseudomonadota</taxon>
        <taxon>Gammaproteobacteria</taxon>
        <taxon>Lysobacterales</taxon>
        <taxon>Lysobacteraceae</taxon>
        <taxon>Xanthomonas</taxon>
    </lineage>
</organism>
<dbReference type="AlphaFoldDB" id="A0AAU0B994"/>
<evidence type="ECO:0000256" key="3">
    <source>
        <dbReference type="ARBA" id="ARBA00049429"/>
    </source>
</evidence>
<dbReference type="GO" id="GO:0019546">
    <property type="term" value="P:L-arginine deiminase pathway"/>
    <property type="evidence" value="ECO:0007669"/>
    <property type="project" value="TreeGrafter"/>
</dbReference>
<dbReference type="PANTHER" id="PTHR47271">
    <property type="entry name" value="ARGININE DEIMINASE"/>
    <property type="match status" value="1"/>
</dbReference>
<comment type="pathway">
    <text evidence="1">Amino-acid degradation; L-arginine degradation via ADI pathway; carbamoyl phosphate from L-arginine: step 1/2.</text>
</comment>
<gene>
    <name evidence="4" type="ORF">NYR97_11650</name>
</gene>
<dbReference type="Proteomes" id="UP001302716">
    <property type="component" value="Chromosome"/>
</dbReference>
<proteinExistence type="predicted"/>
<dbReference type="Gene3D" id="3.75.10.10">
    <property type="entry name" value="L-arginine/glycine Amidinotransferase, Chain A"/>
    <property type="match status" value="1"/>
</dbReference>
<dbReference type="EMBL" id="CP103836">
    <property type="protein sequence ID" value="WOB47948.1"/>
    <property type="molecule type" value="Genomic_DNA"/>
</dbReference>
<keyword evidence="5" id="KW-1185">Reference proteome</keyword>
<accession>A0AAU0B994</accession>
<dbReference type="RefSeq" id="WP_316693179.1">
    <property type="nucleotide sequence ID" value="NZ_CP103836.1"/>
</dbReference>
<dbReference type="EC" id="3.5.3.6" evidence="2"/>
<evidence type="ECO:0000256" key="2">
    <source>
        <dbReference type="ARBA" id="ARBA00012171"/>
    </source>
</evidence>
<protein>
    <recommendedName>
        <fullName evidence="2">arginine deiminase</fullName>
        <ecNumber evidence="2">3.5.3.6</ecNumber>
    </recommendedName>
</protein>
<dbReference type="GO" id="GO:0016990">
    <property type="term" value="F:arginine deiminase activity"/>
    <property type="evidence" value="ECO:0007669"/>
    <property type="project" value="UniProtKB-EC"/>
</dbReference>
<dbReference type="SUPFAM" id="SSF55909">
    <property type="entry name" value="Pentein"/>
    <property type="match status" value="1"/>
</dbReference>
<name>A0AAU0B994_9XANT</name>
<dbReference type="Pfam" id="PF19420">
    <property type="entry name" value="DDAH_eukar"/>
    <property type="match status" value="1"/>
</dbReference>
<reference evidence="4 5" key="1">
    <citation type="submission" date="2022-08" db="EMBL/GenBank/DDBJ databases">
        <title>Whole genome sequencing-based tracing of a 2022 introduction and outbreak of Xanthomonas hortorum pv. pelargonii.</title>
        <authorList>
            <person name="Iruegas-Bocardo F."/>
            <person name="Weisberg A.K."/>
            <person name="Riutta E.R."/>
            <person name="Kilday K."/>
            <person name="Bonkowski J.C."/>
            <person name="Creswell T."/>
            <person name="Daughtrey M.L."/>
            <person name="Rane K."/>
            <person name="Grunwald N.J."/>
            <person name="Chang J.H."/>
            <person name="Putnam M.L."/>
        </authorList>
    </citation>
    <scope>NUCLEOTIDE SEQUENCE [LARGE SCALE GENOMIC DNA]</scope>
    <source>
        <strain evidence="4 5">22-323</strain>
    </source>
</reference>
<evidence type="ECO:0000313" key="4">
    <source>
        <dbReference type="EMBL" id="WOB47948.1"/>
    </source>
</evidence>